<evidence type="ECO:0000256" key="6">
    <source>
        <dbReference type="HAMAP-Rule" id="MF_00867"/>
    </source>
</evidence>
<dbReference type="GO" id="GO:0008360">
    <property type="term" value="P:regulation of cell shape"/>
    <property type="evidence" value="ECO:0007669"/>
    <property type="project" value="UniProtKB-KW"/>
</dbReference>
<evidence type="ECO:0000313" key="9">
    <source>
        <dbReference type="EMBL" id="QHI72265.1"/>
    </source>
</evidence>
<dbReference type="InterPro" id="IPR009019">
    <property type="entry name" value="KH_sf_prok-type"/>
</dbReference>
<evidence type="ECO:0000256" key="7">
    <source>
        <dbReference type="SAM" id="MobiDB-lite"/>
    </source>
</evidence>
<dbReference type="InterPro" id="IPR038247">
    <property type="entry name" value="Jag_N_dom_sf"/>
</dbReference>
<dbReference type="PROSITE" id="PS51061">
    <property type="entry name" value="R3H"/>
    <property type="match status" value="1"/>
</dbReference>
<sequence>MDYAEKWGKDEDEAIRLALIDLKLTIDEVDVIVLEESSKGFFGIGSKLAKVRVQKKATAKAEQKPAKEVVKETPITKVQSNSNKEITKKEFVKKEKKENKEVKEVKENKNSVRQPDNMENIKTERPNDLTPVESSPALDFLKDVTEKMGIEVTVTAAENENSIYIDINGKDSGTVIGKRGQTLDAIQYLTRLVVNKDDEKYKRVVVDAENYRAKREKTLEQLASRLADKVVRTRKSVRLEPMNPYERKIIHATLQGNPKITTRSEGEEPYRRVIIEMK</sequence>
<evidence type="ECO:0000256" key="3">
    <source>
        <dbReference type="ARBA" id="ARBA00022960"/>
    </source>
</evidence>
<dbReference type="InterPro" id="IPR015946">
    <property type="entry name" value="KH_dom-like_a/b"/>
</dbReference>
<comment type="domain">
    <text evidence="6">Has an N-terminal Jag-N domain and 2 RNA-binding domains (KH and R3H).</text>
</comment>
<dbReference type="SMART" id="SM00322">
    <property type="entry name" value="KH"/>
    <property type="match status" value="1"/>
</dbReference>
<dbReference type="Pfam" id="PF01424">
    <property type="entry name" value="R3H"/>
    <property type="match status" value="1"/>
</dbReference>
<dbReference type="InterPro" id="IPR036867">
    <property type="entry name" value="R3H_dom_sf"/>
</dbReference>
<dbReference type="Pfam" id="PF14804">
    <property type="entry name" value="Jag_N"/>
    <property type="match status" value="1"/>
</dbReference>
<evidence type="ECO:0000256" key="2">
    <source>
        <dbReference type="ARBA" id="ARBA00022884"/>
    </source>
</evidence>
<evidence type="ECO:0000256" key="5">
    <source>
        <dbReference type="ARBA" id="ARBA00023316"/>
    </source>
</evidence>
<dbReference type="KEGG" id="amic:Ami3637_07485"/>
<organism evidence="9 10">
    <name type="scientific">Aminipila terrae</name>
    <dbReference type="NCBI Taxonomy" id="2697030"/>
    <lineage>
        <taxon>Bacteria</taxon>
        <taxon>Bacillati</taxon>
        <taxon>Bacillota</taxon>
        <taxon>Clostridia</taxon>
        <taxon>Peptostreptococcales</taxon>
        <taxon>Anaerovoracaceae</taxon>
        <taxon>Aminipila</taxon>
    </lineage>
</organism>
<feature type="compositionally biased region" description="Basic and acidic residues" evidence="7">
    <location>
        <begin position="97"/>
        <end position="110"/>
    </location>
</feature>
<dbReference type="NCBIfam" id="NF041568">
    <property type="entry name" value="Jag_EloR"/>
    <property type="match status" value="1"/>
</dbReference>
<keyword evidence="5 6" id="KW-0961">Cell wall biogenesis/degradation</keyword>
<gene>
    <name evidence="6" type="primary">khpB</name>
    <name evidence="6" type="synonym">eloR</name>
    <name evidence="9" type="ORF">Ami3637_07485</name>
</gene>
<accession>A0A6P1MMM9</accession>
<dbReference type="SMART" id="SM00393">
    <property type="entry name" value="R3H"/>
    <property type="match status" value="1"/>
</dbReference>
<name>A0A6P1MMM9_9FIRM</name>
<dbReference type="SUPFAM" id="SSF54814">
    <property type="entry name" value="Prokaryotic type KH domain (KH-domain type II)"/>
    <property type="match status" value="1"/>
</dbReference>
<feature type="domain" description="R3H" evidence="8">
    <location>
        <begin position="213"/>
        <end position="278"/>
    </location>
</feature>
<dbReference type="CDD" id="cd02414">
    <property type="entry name" value="KH-II_Jag"/>
    <property type="match status" value="1"/>
</dbReference>
<dbReference type="Gene3D" id="3.30.300.20">
    <property type="match status" value="1"/>
</dbReference>
<dbReference type="SUPFAM" id="SSF82708">
    <property type="entry name" value="R3H domain"/>
    <property type="match status" value="1"/>
</dbReference>
<evidence type="ECO:0000256" key="4">
    <source>
        <dbReference type="ARBA" id="ARBA00023186"/>
    </source>
</evidence>
<dbReference type="Pfam" id="PF13083">
    <property type="entry name" value="KH_KhpA-B"/>
    <property type="match status" value="1"/>
</dbReference>
<dbReference type="GO" id="GO:0071555">
    <property type="term" value="P:cell wall organization"/>
    <property type="evidence" value="ECO:0007669"/>
    <property type="project" value="UniProtKB-KW"/>
</dbReference>
<dbReference type="InterPro" id="IPR039247">
    <property type="entry name" value="KhpB"/>
</dbReference>
<dbReference type="InterPro" id="IPR001374">
    <property type="entry name" value="R3H_dom"/>
</dbReference>
<evidence type="ECO:0000256" key="1">
    <source>
        <dbReference type="ARBA" id="ARBA00022490"/>
    </source>
</evidence>
<keyword evidence="10" id="KW-1185">Reference proteome</keyword>
<dbReference type="InterPro" id="IPR034079">
    <property type="entry name" value="R3H_KhpB"/>
</dbReference>
<dbReference type="PANTHER" id="PTHR35800:SF1">
    <property type="entry name" value="RNA-BINDING PROTEIN KHPB"/>
    <property type="match status" value="1"/>
</dbReference>
<dbReference type="Proteomes" id="UP000463883">
    <property type="component" value="Chromosome"/>
</dbReference>
<dbReference type="GO" id="GO:0003723">
    <property type="term" value="F:RNA binding"/>
    <property type="evidence" value="ECO:0007669"/>
    <property type="project" value="UniProtKB-UniRule"/>
</dbReference>
<keyword evidence="2 6" id="KW-0694">RNA-binding</keyword>
<dbReference type="GO" id="GO:0009252">
    <property type="term" value="P:peptidoglycan biosynthetic process"/>
    <property type="evidence" value="ECO:0007669"/>
    <property type="project" value="UniProtKB-UniRule"/>
</dbReference>
<dbReference type="InterPro" id="IPR032782">
    <property type="entry name" value="KhpB_N"/>
</dbReference>
<comment type="caution">
    <text evidence="6">Lacks conserved residue(s) required for the propagation of feature annotation.</text>
</comment>
<dbReference type="Gene3D" id="3.30.1370.50">
    <property type="entry name" value="R3H-like domain"/>
    <property type="match status" value="1"/>
</dbReference>
<reference evidence="9 10" key="1">
    <citation type="submission" date="2020-01" db="EMBL/GenBank/DDBJ databases">
        <title>Genomic analysis of Aminipila sp. CBA3637.</title>
        <authorList>
            <person name="Kim Y.B."/>
            <person name="Roh S.W."/>
        </authorList>
    </citation>
    <scope>NUCLEOTIDE SEQUENCE [LARGE SCALE GENOMIC DNA]</scope>
    <source>
        <strain evidence="9 10">CBA3637</strain>
    </source>
</reference>
<evidence type="ECO:0000259" key="8">
    <source>
        <dbReference type="PROSITE" id="PS51061"/>
    </source>
</evidence>
<keyword evidence="3 6" id="KW-0133">Cell shape</keyword>
<dbReference type="InterPro" id="IPR038008">
    <property type="entry name" value="Jag_KH"/>
</dbReference>
<dbReference type="HAMAP" id="MF_00867">
    <property type="entry name" value="KhpB"/>
    <property type="match status" value="1"/>
</dbReference>
<keyword evidence="4 6" id="KW-0143">Chaperone</keyword>
<comment type="similarity">
    <text evidence="6">Belongs to the KhpB RNA-binding protein family.</text>
</comment>
<dbReference type="Gene3D" id="3.30.30.80">
    <property type="entry name" value="probable RNA-binding protein from clostridium symbiosum atcc 14940"/>
    <property type="match status" value="1"/>
</dbReference>
<dbReference type="RefSeq" id="WP_162362034.1">
    <property type="nucleotide sequence ID" value="NZ_CP047591.1"/>
</dbReference>
<dbReference type="AlphaFoldDB" id="A0A6P1MMM9"/>
<evidence type="ECO:0000313" key="10">
    <source>
        <dbReference type="Proteomes" id="UP000463883"/>
    </source>
</evidence>
<dbReference type="EMBL" id="CP047591">
    <property type="protein sequence ID" value="QHI72265.1"/>
    <property type="molecule type" value="Genomic_DNA"/>
</dbReference>
<proteinExistence type="inferred from homology"/>
<comment type="subunit">
    <text evidence="6">Forms a complex with KhpA.</text>
</comment>
<keyword evidence="1 6" id="KW-0963">Cytoplasm</keyword>
<dbReference type="InterPro" id="IPR004087">
    <property type="entry name" value="KH_dom"/>
</dbReference>
<dbReference type="SMART" id="SM01245">
    <property type="entry name" value="Jag_N"/>
    <property type="match status" value="1"/>
</dbReference>
<protein>
    <recommendedName>
        <fullName evidence="6">RNA-binding protein KhpB</fullName>
    </recommendedName>
    <alternativeName>
        <fullName evidence="6">RNA-binding protein EloR</fullName>
    </alternativeName>
</protein>
<dbReference type="PANTHER" id="PTHR35800">
    <property type="entry name" value="PROTEIN JAG"/>
    <property type="match status" value="1"/>
</dbReference>
<dbReference type="CDD" id="cd02644">
    <property type="entry name" value="R3H_jag"/>
    <property type="match status" value="1"/>
</dbReference>
<comment type="subcellular location">
    <subcellularLocation>
        <location evidence="6">Cytoplasm</location>
    </subcellularLocation>
</comment>
<feature type="region of interest" description="Disordered" evidence="7">
    <location>
        <begin position="97"/>
        <end position="134"/>
    </location>
</feature>
<dbReference type="GO" id="GO:0005737">
    <property type="term" value="C:cytoplasm"/>
    <property type="evidence" value="ECO:0007669"/>
    <property type="project" value="UniProtKB-SubCell"/>
</dbReference>
<comment type="function">
    <text evidence="6">A probable RNA chaperone. Forms a complex with KhpA which binds to cellular RNA and controls its expression. Plays a role in peptidoglycan (PG) homeostasis and cell length regulation.</text>
</comment>